<protein>
    <submittedName>
        <fullName evidence="3">PRC-barrel domain-containing protein</fullName>
    </submittedName>
</protein>
<dbReference type="RefSeq" id="WP_072816791.1">
    <property type="nucleotide sequence ID" value="NZ_LT670849.1"/>
</dbReference>
<dbReference type="InterPro" id="IPR011033">
    <property type="entry name" value="PRC_barrel-like_sf"/>
</dbReference>
<evidence type="ECO:0000256" key="1">
    <source>
        <dbReference type="SAM" id="MobiDB-lite"/>
    </source>
</evidence>
<dbReference type="Proteomes" id="UP000184096">
    <property type="component" value="Chromosome I"/>
</dbReference>
<gene>
    <name evidence="3" type="ORF">SAMN05444170_0801</name>
</gene>
<dbReference type="AlphaFoldDB" id="A0A1M7T564"/>
<reference evidence="4" key="1">
    <citation type="submission" date="2016-11" db="EMBL/GenBank/DDBJ databases">
        <authorList>
            <person name="Varghese N."/>
            <person name="Submissions S."/>
        </authorList>
    </citation>
    <scope>NUCLEOTIDE SEQUENCE [LARGE SCALE GENOMIC DNA]</scope>
    <source>
        <strain evidence="4">GAS401</strain>
    </source>
</reference>
<keyword evidence="4" id="KW-1185">Reference proteome</keyword>
<dbReference type="Gene3D" id="2.30.30.240">
    <property type="entry name" value="PRC-barrel domain"/>
    <property type="match status" value="1"/>
</dbReference>
<dbReference type="SUPFAM" id="SSF50346">
    <property type="entry name" value="PRC-barrel domain"/>
    <property type="match status" value="1"/>
</dbReference>
<dbReference type="EMBL" id="LT670849">
    <property type="protein sequence ID" value="SHN65851.1"/>
    <property type="molecule type" value="Genomic_DNA"/>
</dbReference>
<evidence type="ECO:0000313" key="4">
    <source>
        <dbReference type="Proteomes" id="UP000184096"/>
    </source>
</evidence>
<evidence type="ECO:0000313" key="3">
    <source>
        <dbReference type="EMBL" id="SHN65851.1"/>
    </source>
</evidence>
<dbReference type="InterPro" id="IPR027275">
    <property type="entry name" value="PRC-brl_dom"/>
</dbReference>
<organism evidence="3 4">
    <name type="scientific">Bradyrhizobium erythrophlei</name>
    <dbReference type="NCBI Taxonomy" id="1437360"/>
    <lineage>
        <taxon>Bacteria</taxon>
        <taxon>Pseudomonadati</taxon>
        <taxon>Pseudomonadota</taxon>
        <taxon>Alphaproteobacteria</taxon>
        <taxon>Hyphomicrobiales</taxon>
        <taxon>Nitrobacteraceae</taxon>
        <taxon>Bradyrhizobium</taxon>
    </lineage>
</organism>
<dbReference type="Pfam" id="PF05239">
    <property type="entry name" value="PRC"/>
    <property type="match status" value="1"/>
</dbReference>
<accession>A0A1M7T564</accession>
<dbReference type="OrthoDB" id="8235823at2"/>
<evidence type="ECO:0000259" key="2">
    <source>
        <dbReference type="Pfam" id="PF05239"/>
    </source>
</evidence>
<feature type="region of interest" description="Disordered" evidence="1">
    <location>
        <begin position="1"/>
        <end position="23"/>
    </location>
</feature>
<proteinExistence type="predicted"/>
<feature type="domain" description="PRC-barrel" evidence="2">
    <location>
        <begin position="72"/>
        <end position="132"/>
    </location>
</feature>
<name>A0A1M7T564_9BRAD</name>
<sequence length="157" mass="16713">MPEAQLPSGLAKHRSGRGVSLESDGDIMNKSRFSFLPTVVLTTVVLSSWTGHGTAQEIALSPLQATEVAKGYRADALKLMPVVNDKNDPIGRVNDFIFGKDGSIFVVLAVGDFTGLTGQLVAIPFRSLKLDDPSGHIILPGASRAALEKLPVFLTSR</sequence>